<comment type="caution">
    <text evidence="1">The sequence shown here is derived from an EMBL/GenBank/DDBJ whole genome shotgun (WGS) entry which is preliminary data.</text>
</comment>
<reference evidence="1" key="1">
    <citation type="journal article" date="2021" name="PeerJ">
        <title>Extensive microbial diversity within the chicken gut microbiome revealed by metagenomics and culture.</title>
        <authorList>
            <person name="Gilroy R."/>
            <person name="Ravi A."/>
            <person name="Getino M."/>
            <person name="Pursley I."/>
            <person name="Horton D.L."/>
            <person name="Alikhan N.F."/>
            <person name="Baker D."/>
            <person name="Gharbi K."/>
            <person name="Hall N."/>
            <person name="Watson M."/>
            <person name="Adriaenssens E.M."/>
            <person name="Foster-Nyarko E."/>
            <person name="Jarju S."/>
            <person name="Secka A."/>
            <person name="Antonio M."/>
            <person name="Oren A."/>
            <person name="Chaudhuri R.R."/>
            <person name="La Ragione R."/>
            <person name="Hildebrand F."/>
            <person name="Pallen M.J."/>
        </authorList>
    </citation>
    <scope>NUCLEOTIDE SEQUENCE</scope>
    <source>
        <strain evidence="1">150</strain>
    </source>
</reference>
<dbReference type="AlphaFoldDB" id="A0A9E3ZVL2"/>
<gene>
    <name evidence="1" type="ORF">K8V42_06185</name>
</gene>
<name>A0A9E3ZVL2_9ENTE</name>
<reference evidence="1" key="2">
    <citation type="submission" date="2021-11" db="EMBL/GenBank/DDBJ databases">
        <authorList>
            <person name="Gilroy R."/>
        </authorList>
    </citation>
    <scope>NUCLEOTIDE SEQUENCE</scope>
    <source>
        <strain evidence="1">150</strain>
    </source>
</reference>
<evidence type="ECO:0000313" key="1">
    <source>
        <dbReference type="EMBL" id="MCC9273862.1"/>
    </source>
</evidence>
<proteinExistence type="predicted"/>
<evidence type="ECO:0000313" key="2">
    <source>
        <dbReference type="Proteomes" id="UP000813384"/>
    </source>
</evidence>
<accession>A0A9E3ZVL2</accession>
<organism evidence="1 2">
    <name type="scientific">Enterococcus aquimarinus</name>
    <dbReference type="NCBI Taxonomy" id="328396"/>
    <lineage>
        <taxon>Bacteria</taxon>
        <taxon>Bacillati</taxon>
        <taxon>Bacillota</taxon>
        <taxon>Bacilli</taxon>
        <taxon>Lactobacillales</taxon>
        <taxon>Enterococcaceae</taxon>
        <taxon>Enterococcus</taxon>
    </lineage>
</organism>
<sequence length="78" mass="9673">MLTEKTYLNEIMDHYFDTMDLNENEWFEDDKGFYTYDKEEIKWFKRLNKALDNISEEELRTVEFNDYDAIIEYYEGSL</sequence>
<dbReference type="EMBL" id="JAJJVO010000094">
    <property type="protein sequence ID" value="MCC9273862.1"/>
    <property type="molecule type" value="Genomic_DNA"/>
</dbReference>
<protein>
    <submittedName>
        <fullName evidence="1">Uncharacterized protein</fullName>
    </submittedName>
</protein>
<dbReference type="Proteomes" id="UP000813384">
    <property type="component" value="Unassembled WGS sequence"/>
</dbReference>